<feature type="domain" description="ABC-2 type transporter transmembrane" evidence="6">
    <location>
        <begin position="20"/>
        <end position="201"/>
    </location>
</feature>
<dbReference type="PANTHER" id="PTHR43027">
    <property type="entry name" value="DOXORUBICIN RESISTANCE ABC TRANSPORTER PERMEASE PROTEIN DRRC-RELATED"/>
    <property type="match status" value="1"/>
</dbReference>
<dbReference type="Pfam" id="PF01061">
    <property type="entry name" value="ABC2_membrane"/>
    <property type="match status" value="1"/>
</dbReference>
<evidence type="ECO:0000256" key="4">
    <source>
        <dbReference type="ARBA" id="ARBA00023136"/>
    </source>
</evidence>
<comment type="subcellular location">
    <subcellularLocation>
        <location evidence="1">Membrane</location>
        <topology evidence="1">Multi-pass membrane protein</topology>
    </subcellularLocation>
</comment>
<dbReference type="InterPro" id="IPR052902">
    <property type="entry name" value="ABC-2_transporter"/>
</dbReference>
<feature type="transmembrane region" description="Helical" evidence="5">
    <location>
        <begin position="156"/>
        <end position="175"/>
    </location>
</feature>
<feature type="transmembrane region" description="Helical" evidence="5">
    <location>
        <begin position="121"/>
        <end position="144"/>
    </location>
</feature>
<sequence length="236" mass="27204">MYNIIEITLKKNIKDIYLLFWSICLPLGTIISLFCFEIEVSKNKLLAILTVGIFFYCCTTSSFSILAQRKRGVFDLIKITSFSLWKYLISVTISQTLIAVVISEILLLFENYLFSYELSGLQFIFFIPVFFLAASIFTLIGFCLSSFPSNEGQLSITTNLVMIPLIIFSSIFLNLNSESNWIFWLSWINPVEWIQKSYVAILSSTASQYMISFLALLIFFGLFLYFSKKSFQKDEN</sequence>
<protein>
    <submittedName>
        <fullName evidence="7">ABC transporter</fullName>
    </submittedName>
</protein>
<keyword evidence="3 5" id="KW-1133">Transmembrane helix</keyword>
<evidence type="ECO:0000256" key="5">
    <source>
        <dbReference type="SAM" id="Phobius"/>
    </source>
</evidence>
<evidence type="ECO:0000256" key="3">
    <source>
        <dbReference type="ARBA" id="ARBA00022989"/>
    </source>
</evidence>
<evidence type="ECO:0000256" key="1">
    <source>
        <dbReference type="ARBA" id="ARBA00004141"/>
    </source>
</evidence>
<feature type="transmembrane region" description="Helical" evidence="5">
    <location>
        <begin position="46"/>
        <end position="66"/>
    </location>
</feature>
<accession>A0A5C6MF66</accession>
<dbReference type="RefSeq" id="WP_186674472.1">
    <property type="nucleotide sequence ID" value="NZ_JANXKU010000002.1"/>
</dbReference>
<reference evidence="7 8" key="1">
    <citation type="submission" date="2019-04" db="EMBL/GenBank/DDBJ databases">
        <title>In vitro growth and metabolic characteristics of meat-borne Lactobacillus algidus strains.</title>
        <authorList>
            <person name="Sade E."/>
            <person name="Per J."/>
            <person name="Tytti H."/>
            <person name="Johanna B.K."/>
        </authorList>
    </citation>
    <scope>NUCLEOTIDE SEQUENCE [LARGE SCALE GENOMIC DNA]</scope>
    <source>
        <strain evidence="7 8">LTS37-1</strain>
    </source>
</reference>
<dbReference type="EMBL" id="SRRQ01000002">
    <property type="protein sequence ID" value="TWW11551.1"/>
    <property type="molecule type" value="Genomic_DNA"/>
</dbReference>
<evidence type="ECO:0000256" key="2">
    <source>
        <dbReference type="ARBA" id="ARBA00022692"/>
    </source>
</evidence>
<evidence type="ECO:0000259" key="6">
    <source>
        <dbReference type="Pfam" id="PF01061"/>
    </source>
</evidence>
<evidence type="ECO:0000313" key="7">
    <source>
        <dbReference type="EMBL" id="TWW11551.1"/>
    </source>
</evidence>
<dbReference type="AlphaFoldDB" id="A0A5C6MF66"/>
<dbReference type="Proteomes" id="UP000321659">
    <property type="component" value="Unassembled WGS sequence"/>
</dbReference>
<gene>
    <name evidence="7" type="ORF">LABALGLTS371_03210</name>
</gene>
<dbReference type="InterPro" id="IPR013525">
    <property type="entry name" value="ABC2_TM"/>
</dbReference>
<proteinExistence type="predicted"/>
<keyword evidence="4 5" id="KW-0472">Membrane</keyword>
<feature type="transmembrane region" description="Helical" evidence="5">
    <location>
        <begin position="16"/>
        <end position="34"/>
    </location>
</feature>
<comment type="caution">
    <text evidence="7">The sequence shown here is derived from an EMBL/GenBank/DDBJ whole genome shotgun (WGS) entry which is preliminary data.</text>
</comment>
<organism evidence="7 8">
    <name type="scientific">Dellaglioa algida</name>
    <dbReference type="NCBI Taxonomy" id="105612"/>
    <lineage>
        <taxon>Bacteria</taxon>
        <taxon>Bacillati</taxon>
        <taxon>Bacillota</taxon>
        <taxon>Bacilli</taxon>
        <taxon>Lactobacillales</taxon>
        <taxon>Lactobacillaceae</taxon>
        <taxon>Dellaglioa</taxon>
    </lineage>
</organism>
<evidence type="ECO:0000313" key="8">
    <source>
        <dbReference type="Proteomes" id="UP000321659"/>
    </source>
</evidence>
<dbReference type="GO" id="GO:0140359">
    <property type="term" value="F:ABC-type transporter activity"/>
    <property type="evidence" value="ECO:0007669"/>
    <property type="project" value="InterPro"/>
</dbReference>
<feature type="transmembrane region" description="Helical" evidence="5">
    <location>
        <begin position="87"/>
        <end position="109"/>
    </location>
</feature>
<dbReference type="PANTHER" id="PTHR43027:SF1">
    <property type="entry name" value="DOXORUBICIN RESISTANCE ABC TRANSPORTER PERMEASE PROTEIN DRRC-RELATED"/>
    <property type="match status" value="1"/>
</dbReference>
<name>A0A5C6MF66_9LACO</name>
<dbReference type="GO" id="GO:0016020">
    <property type="term" value="C:membrane"/>
    <property type="evidence" value="ECO:0007669"/>
    <property type="project" value="UniProtKB-SubCell"/>
</dbReference>
<keyword evidence="2 5" id="KW-0812">Transmembrane</keyword>
<feature type="transmembrane region" description="Helical" evidence="5">
    <location>
        <begin position="206"/>
        <end position="226"/>
    </location>
</feature>